<feature type="domain" description="N-acetyltransferase" evidence="3">
    <location>
        <begin position="6"/>
        <end position="160"/>
    </location>
</feature>
<keyword evidence="2" id="KW-0012">Acyltransferase</keyword>
<reference evidence="4" key="2">
    <citation type="journal article" date="2014" name="ISME J.">
        <title>Microbial stratification in low pH oxic and suboxic macroscopic growths along an acid mine drainage.</title>
        <authorList>
            <person name="Mendez-Garcia C."/>
            <person name="Mesa V."/>
            <person name="Sprenger R.R."/>
            <person name="Richter M."/>
            <person name="Diez M.S."/>
            <person name="Solano J."/>
            <person name="Bargiela R."/>
            <person name="Golyshina O.V."/>
            <person name="Manteca A."/>
            <person name="Ramos J.L."/>
            <person name="Gallego J.R."/>
            <person name="Llorente I."/>
            <person name="Martins Dos Santos V.A."/>
            <person name="Jensen O.N."/>
            <person name="Pelaez A.I."/>
            <person name="Sanchez J."/>
            <person name="Ferrer M."/>
        </authorList>
    </citation>
    <scope>NUCLEOTIDE SEQUENCE</scope>
</reference>
<evidence type="ECO:0000259" key="3">
    <source>
        <dbReference type="PROSITE" id="PS51186"/>
    </source>
</evidence>
<proteinExistence type="predicted"/>
<dbReference type="InterPro" id="IPR000182">
    <property type="entry name" value="GNAT_dom"/>
</dbReference>
<dbReference type="Gene3D" id="3.40.630.30">
    <property type="match status" value="1"/>
</dbReference>
<evidence type="ECO:0000256" key="2">
    <source>
        <dbReference type="ARBA" id="ARBA00023315"/>
    </source>
</evidence>
<accession>T0Z8L3</accession>
<protein>
    <submittedName>
        <fullName evidence="4">GCN5-related N-acetyltransferase domain protein</fullName>
    </submittedName>
</protein>
<dbReference type="SUPFAM" id="SSF55729">
    <property type="entry name" value="Acyl-CoA N-acyltransferases (Nat)"/>
    <property type="match status" value="1"/>
</dbReference>
<dbReference type="InterPro" id="IPR050680">
    <property type="entry name" value="YpeA/RimI_acetyltransf"/>
</dbReference>
<dbReference type="InterPro" id="IPR016181">
    <property type="entry name" value="Acyl_CoA_acyltransferase"/>
</dbReference>
<evidence type="ECO:0000256" key="1">
    <source>
        <dbReference type="ARBA" id="ARBA00022679"/>
    </source>
</evidence>
<dbReference type="CDD" id="cd04301">
    <property type="entry name" value="NAT_SF"/>
    <property type="match status" value="1"/>
</dbReference>
<name>T0Z8L3_9ZZZZ</name>
<gene>
    <name evidence="4" type="ORF">B2A_11035</name>
</gene>
<evidence type="ECO:0000313" key="4">
    <source>
        <dbReference type="EMBL" id="EQD40417.1"/>
    </source>
</evidence>
<dbReference type="EMBL" id="AUZZ01007957">
    <property type="protein sequence ID" value="EQD40417.1"/>
    <property type="molecule type" value="Genomic_DNA"/>
</dbReference>
<organism evidence="4">
    <name type="scientific">mine drainage metagenome</name>
    <dbReference type="NCBI Taxonomy" id="410659"/>
    <lineage>
        <taxon>unclassified sequences</taxon>
        <taxon>metagenomes</taxon>
        <taxon>ecological metagenomes</taxon>
    </lineage>
</organism>
<dbReference type="PANTHER" id="PTHR43420">
    <property type="entry name" value="ACETYLTRANSFERASE"/>
    <property type="match status" value="1"/>
</dbReference>
<comment type="caution">
    <text evidence="4">The sequence shown here is derived from an EMBL/GenBank/DDBJ whole genome shotgun (WGS) entry which is preliminary data.</text>
</comment>
<reference evidence="4" key="1">
    <citation type="submission" date="2013-08" db="EMBL/GenBank/DDBJ databases">
        <authorList>
            <person name="Mendez C."/>
            <person name="Richter M."/>
            <person name="Ferrer M."/>
            <person name="Sanchez J."/>
        </authorList>
    </citation>
    <scope>NUCLEOTIDE SEQUENCE</scope>
</reference>
<dbReference type="GO" id="GO:0016747">
    <property type="term" value="F:acyltransferase activity, transferring groups other than amino-acyl groups"/>
    <property type="evidence" value="ECO:0007669"/>
    <property type="project" value="InterPro"/>
</dbReference>
<dbReference type="PROSITE" id="PS51186">
    <property type="entry name" value="GNAT"/>
    <property type="match status" value="1"/>
</dbReference>
<keyword evidence="1 4" id="KW-0808">Transferase</keyword>
<sequence>MHMDGIEIREAREDDYGGLIELLEAHAKYHADMLPYYFRAAQQRSIWLDYIAKYNDPEKGKIVAAFDGGKIVGIFFGMLDKQTSPIAEQEVVGIVARAYVLESYRGKGIGQALFKSLLEWFKAKGVHLLIVRAVVGNDAASGAWEKYGFKLQSYTYDMLI</sequence>
<dbReference type="Pfam" id="PF00583">
    <property type="entry name" value="Acetyltransf_1"/>
    <property type="match status" value="1"/>
</dbReference>
<dbReference type="AlphaFoldDB" id="T0Z8L3"/>